<dbReference type="Proteomes" id="UP000071118">
    <property type="component" value="Chromosome 9"/>
</dbReference>
<accession>A0A4V0K6L9</accession>
<evidence type="ECO:0000256" key="7">
    <source>
        <dbReference type="SAM" id="MobiDB-lite"/>
    </source>
</evidence>
<evidence type="ECO:0000313" key="9">
    <source>
        <dbReference type="EMBL" id="VTZ68631.1"/>
    </source>
</evidence>
<dbReference type="OrthoDB" id="5794026at2759"/>
<keyword evidence="2" id="KW-0808">Transferase</keyword>
<keyword evidence="3" id="KW-0479">Metal-binding</keyword>
<evidence type="ECO:0000256" key="4">
    <source>
        <dbReference type="ARBA" id="ARBA00022741"/>
    </source>
</evidence>
<dbReference type="KEGG" id="pcb:PCHAS_0902300"/>
<dbReference type="VEuPathDB" id="PlasmoDB:PCHAS_0902300"/>
<dbReference type="InterPro" id="IPR011009">
    <property type="entry name" value="Kinase-like_dom_sf"/>
</dbReference>
<feature type="region of interest" description="Disordered" evidence="7">
    <location>
        <begin position="62"/>
        <end position="127"/>
    </location>
</feature>
<keyword evidence="1" id="KW-0723">Serine/threonine-protein kinase</keyword>
<keyword evidence="5 9" id="KW-0418">Kinase</keyword>
<name>A0A4V0K6L9_PLACU</name>
<dbReference type="GO" id="GO:0046872">
    <property type="term" value="F:metal ion binding"/>
    <property type="evidence" value="ECO:0007669"/>
    <property type="project" value="UniProtKB-KW"/>
</dbReference>
<dbReference type="RefSeq" id="XP_735289.2">
    <property type="nucleotide sequence ID" value="XM_730196.2"/>
</dbReference>
<dbReference type="Gene3D" id="3.30.200.20">
    <property type="entry name" value="Phosphorylase Kinase, domain 1"/>
    <property type="match status" value="1"/>
</dbReference>
<dbReference type="PANTHER" id="PTHR24349">
    <property type="entry name" value="SERINE/THREONINE-PROTEIN KINASE"/>
    <property type="match status" value="1"/>
</dbReference>
<sequence length="1176" mass="139213">MLSNINKNENIGNINKKIKRLVNEKIEDYFVIKNFLPICEEFLLKNYKHLFEDFINKRDGNKYDNNSTTEVKKENTHQNFRHNDNQIQVKQYANINTATPSKKRKKSYETDTQDSTTNNPKKNKYKRKREKYYSNKFNLYQYYAQISKKSLKEIELPFDRAVLLNAIDKQNNIKKIIKIINKKKALSAFGEAWENMIEYILSINQHKNLMKIYDIYDDGKNFYLIMEKLRGKELFTFLVYKKQVKENVCKYIMLQILQAVNYLHYHNIIHRDIKPENLMFRNKKRKDKNYEYNYELVLIDYDTCQFIKPQTYLNLFPNNSQHYKNDTPKSDYRTNCHTQYVPIKGEPKTSPINQISHFCETKGTIHKSPKIDRHENQVEQIDKHNRKSFEWEMYKKRNLEIGEKKKETEIKTVQNNGSTNDISPSKSKHVKLVGTYGYIAPEIIKGLNYSISSDIWSIGIILYILITGVTPLPMCLMINYRNTKEILMKKEKKGINFNLLSFNNYPLAKDLCQQFLQFDPTKRIKNTIIASYHPWLRFFNVSNKIYITNTYRHSNLYNTLSFYSNKIYKYNKYPINDNQNNYNIILKPSFPFNKITYSISEIIPESIFTKENQYAIPLKYAIPIQYETNNTIYPIVFHNNFNLHPQNRFEDPNPFEEPKQFEDPKQFDGPKHFIIHHNLDMLNSLRDAKEIAEQSQLQMQVQKSPSQILYNDKSDETVLQNVSPKYTNLLICKSDTTEPDSIHYNLNNTTHVPKTAKNYHLPTVWENENSVTLHDMPLKMEKDNTYINKFNFEHNTNGYKHFMHLFENIIENKKNNLYNFSSINNSSIPFTYTDYPNNISIHPLPRPHINNNEIKCECQASNNNNYHTYMNVCNLKICQAQNGSSNFKVSNLSTSLPSIENKNEIKQKKSKINISEHTVNTLTDCQVINKYNDIIQNSQNQSNILYIHENVETSRSTQQHMQNACTNINIQNNNSSIPTIVPYKVSDKNSCHIFYSTGHQNNSDISDCPIHNCNTNKYYHLDNTIINKFNYSPIFCNHPYKYNINNLFYINNKHFLINKYNNFYKNIINHDPIYLENNLNCSNQINTYNNSIIHKNNFIFDNSTNNESYDYIVFQKNNNIYPDQDYPNNNYCCIYAHNKLKKNNNTYPSYIINTVNPNQAQSKEFNSLNRSKNDTP</sequence>
<evidence type="ECO:0000256" key="6">
    <source>
        <dbReference type="ARBA" id="ARBA00022840"/>
    </source>
</evidence>
<evidence type="ECO:0000256" key="1">
    <source>
        <dbReference type="ARBA" id="ARBA00022527"/>
    </source>
</evidence>
<keyword evidence="10" id="KW-1185">Reference proteome</keyword>
<dbReference type="PROSITE" id="PS00108">
    <property type="entry name" value="PROTEIN_KINASE_ST"/>
    <property type="match status" value="1"/>
</dbReference>
<dbReference type="InterPro" id="IPR050205">
    <property type="entry name" value="CDPK_Ser/Thr_kinases"/>
</dbReference>
<gene>
    <name evidence="9" type="ORF">PCHAS_0902300</name>
</gene>
<dbReference type="GO" id="GO:0004674">
    <property type="term" value="F:protein serine/threonine kinase activity"/>
    <property type="evidence" value="ECO:0007669"/>
    <property type="project" value="UniProtKB-KW"/>
</dbReference>
<dbReference type="PROSITE" id="PS50011">
    <property type="entry name" value="PROTEIN_KINASE_DOM"/>
    <property type="match status" value="1"/>
</dbReference>
<reference evidence="9 10" key="1">
    <citation type="journal article" date="2014" name="BMC Biol.">
        <title>A comprehensive evaluation of rodent malaria parasite genomes and gene expression.</title>
        <authorList>
            <person name="Otto T.D."/>
            <person name="Bohme U."/>
            <person name="Jackson A.P."/>
            <person name="Hunt M."/>
            <person name="Franke-Fayard B."/>
            <person name="Hoeijmakers W.A."/>
            <person name="Religa A.A."/>
            <person name="Robertson L."/>
            <person name="Sanders M."/>
            <person name="Ogun S.A."/>
            <person name="Cunningham D."/>
            <person name="Erhart A."/>
            <person name="Billker O."/>
            <person name="Khan S.M."/>
            <person name="Stunnenberg H.G."/>
            <person name="Langhorne J."/>
            <person name="Holder A.A."/>
            <person name="Waters A.P."/>
            <person name="Newbold C.I."/>
            <person name="Pain A."/>
            <person name="Berriman M."/>
            <person name="Janse C.J."/>
        </authorList>
    </citation>
    <scope>NUCLEOTIDE SEQUENCE [LARGE SCALE GENOMIC DNA]</scope>
    <source>
        <strain evidence="9 10">AS</strain>
    </source>
</reference>
<organism evidence="9 10">
    <name type="scientific">Plasmodium chabaudi chabaudi</name>
    <dbReference type="NCBI Taxonomy" id="31271"/>
    <lineage>
        <taxon>Eukaryota</taxon>
        <taxon>Sar</taxon>
        <taxon>Alveolata</taxon>
        <taxon>Apicomplexa</taxon>
        <taxon>Aconoidasida</taxon>
        <taxon>Haemosporida</taxon>
        <taxon>Plasmodiidae</taxon>
        <taxon>Plasmodium</taxon>
        <taxon>Plasmodium (Vinckeia)</taxon>
    </lineage>
</organism>
<dbReference type="InterPro" id="IPR008271">
    <property type="entry name" value="Ser/Thr_kinase_AS"/>
</dbReference>
<evidence type="ECO:0000256" key="2">
    <source>
        <dbReference type="ARBA" id="ARBA00022679"/>
    </source>
</evidence>
<dbReference type="SMART" id="SM00220">
    <property type="entry name" value="S_TKc"/>
    <property type="match status" value="1"/>
</dbReference>
<feature type="compositionally biased region" description="Basic and acidic residues" evidence="7">
    <location>
        <begin position="70"/>
        <end position="84"/>
    </location>
</feature>
<evidence type="ECO:0000256" key="3">
    <source>
        <dbReference type="ARBA" id="ARBA00022723"/>
    </source>
</evidence>
<dbReference type="GO" id="GO:0005524">
    <property type="term" value="F:ATP binding"/>
    <property type="evidence" value="ECO:0007669"/>
    <property type="project" value="UniProtKB-KW"/>
</dbReference>
<dbReference type="SUPFAM" id="SSF56112">
    <property type="entry name" value="Protein kinase-like (PK-like)"/>
    <property type="match status" value="1"/>
</dbReference>
<proteinExistence type="predicted"/>
<feature type="domain" description="Protein kinase" evidence="8">
    <location>
        <begin position="140"/>
        <end position="536"/>
    </location>
</feature>
<evidence type="ECO:0000313" key="10">
    <source>
        <dbReference type="Proteomes" id="UP000071118"/>
    </source>
</evidence>
<dbReference type="InterPro" id="IPR000719">
    <property type="entry name" value="Prot_kinase_dom"/>
</dbReference>
<dbReference type="GeneID" id="3488283"/>
<evidence type="ECO:0000259" key="8">
    <source>
        <dbReference type="PROSITE" id="PS50011"/>
    </source>
</evidence>
<dbReference type="Pfam" id="PF00069">
    <property type="entry name" value="Pkinase"/>
    <property type="match status" value="2"/>
</dbReference>
<keyword evidence="4" id="KW-0547">Nucleotide-binding</keyword>
<dbReference type="AlphaFoldDB" id="A0A4V0K6L9"/>
<dbReference type="EMBL" id="LK022886">
    <property type="protein sequence ID" value="VTZ68631.1"/>
    <property type="molecule type" value="Genomic_DNA"/>
</dbReference>
<evidence type="ECO:0000256" key="5">
    <source>
        <dbReference type="ARBA" id="ARBA00022777"/>
    </source>
</evidence>
<protein>
    <submittedName>
        <fullName evidence="9">Calcium/calmodulin-dependent protein kinase, putative</fullName>
    </submittedName>
</protein>
<dbReference type="Gene3D" id="1.10.510.10">
    <property type="entry name" value="Transferase(Phosphotransferase) domain 1"/>
    <property type="match status" value="2"/>
</dbReference>
<keyword evidence="6" id="KW-0067">ATP-binding</keyword>
<feature type="compositionally biased region" description="Polar residues" evidence="7">
    <location>
        <begin position="85"/>
        <end position="100"/>
    </location>
</feature>